<evidence type="ECO:0000256" key="5">
    <source>
        <dbReference type="SAM" id="Phobius"/>
    </source>
</evidence>
<dbReference type="VEuPathDB" id="FungiDB:HMPREF1541_03725"/>
<dbReference type="AlphaFoldDB" id="W2S150"/>
<gene>
    <name evidence="6" type="ORF">HMPREF1541_03725</name>
</gene>
<dbReference type="PANTHER" id="PTHR31465:SF28">
    <property type="entry name" value="DOMAIN PROTEIN, PUTATIVE-RELATED"/>
    <property type="match status" value="1"/>
</dbReference>
<evidence type="ECO:0000313" key="7">
    <source>
        <dbReference type="Proteomes" id="UP000030752"/>
    </source>
</evidence>
<dbReference type="RefSeq" id="XP_008716297.1">
    <property type="nucleotide sequence ID" value="XM_008718075.1"/>
</dbReference>
<evidence type="ECO:0000313" key="6">
    <source>
        <dbReference type="EMBL" id="ETN41788.1"/>
    </source>
</evidence>
<feature type="transmembrane region" description="Helical" evidence="5">
    <location>
        <begin position="87"/>
        <end position="110"/>
    </location>
</feature>
<reference evidence="6 7" key="1">
    <citation type="submission" date="2013-03" db="EMBL/GenBank/DDBJ databases">
        <title>The Genome Sequence of Phialophora europaea CBS 101466.</title>
        <authorList>
            <consortium name="The Broad Institute Genomics Platform"/>
            <person name="Cuomo C."/>
            <person name="de Hoog S."/>
            <person name="Gorbushina A."/>
            <person name="Walker B."/>
            <person name="Young S.K."/>
            <person name="Zeng Q."/>
            <person name="Gargeya S."/>
            <person name="Fitzgerald M."/>
            <person name="Haas B."/>
            <person name="Abouelleil A."/>
            <person name="Allen A.W."/>
            <person name="Alvarado L."/>
            <person name="Arachchi H.M."/>
            <person name="Berlin A.M."/>
            <person name="Chapman S.B."/>
            <person name="Gainer-Dewar J."/>
            <person name="Goldberg J."/>
            <person name="Griggs A."/>
            <person name="Gujja S."/>
            <person name="Hansen M."/>
            <person name="Howarth C."/>
            <person name="Imamovic A."/>
            <person name="Ireland A."/>
            <person name="Larimer J."/>
            <person name="McCowan C."/>
            <person name="Murphy C."/>
            <person name="Pearson M."/>
            <person name="Poon T.W."/>
            <person name="Priest M."/>
            <person name="Roberts A."/>
            <person name="Saif S."/>
            <person name="Shea T."/>
            <person name="Sisk P."/>
            <person name="Sykes S."/>
            <person name="Wortman J."/>
            <person name="Nusbaum C."/>
            <person name="Birren B."/>
        </authorList>
    </citation>
    <scope>NUCLEOTIDE SEQUENCE [LARGE SCALE GENOMIC DNA]</scope>
    <source>
        <strain evidence="6 7">CBS 101466</strain>
    </source>
</reference>
<feature type="transmembrane region" description="Helical" evidence="5">
    <location>
        <begin position="226"/>
        <end position="250"/>
    </location>
</feature>
<comment type="subcellular location">
    <subcellularLocation>
        <location evidence="1">Membrane</location>
        <topology evidence="1">Multi-pass membrane protein</topology>
    </subcellularLocation>
</comment>
<accession>W2S150</accession>
<proteinExistence type="predicted"/>
<dbReference type="PANTHER" id="PTHR31465">
    <property type="entry name" value="PROTEIN RTA1-RELATED"/>
    <property type="match status" value="1"/>
</dbReference>
<dbReference type="InParanoid" id="W2S150"/>
<evidence type="ECO:0000256" key="1">
    <source>
        <dbReference type="ARBA" id="ARBA00004141"/>
    </source>
</evidence>
<dbReference type="GO" id="GO:0016020">
    <property type="term" value="C:membrane"/>
    <property type="evidence" value="ECO:0007669"/>
    <property type="project" value="UniProtKB-SubCell"/>
</dbReference>
<dbReference type="HOGENOM" id="CLU_863357_0_0_1"/>
<dbReference type="Proteomes" id="UP000030752">
    <property type="component" value="Unassembled WGS sequence"/>
</dbReference>
<dbReference type="STRING" id="1220924.W2S150"/>
<dbReference type="OrthoDB" id="3358017at2759"/>
<feature type="transmembrane region" description="Helical" evidence="5">
    <location>
        <begin position="28"/>
        <end position="51"/>
    </location>
</feature>
<keyword evidence="2 5" id="KW-0812">Transmembrane</keyword>
<protein>
    <submittedName>
        <fullName evidence="6">Uncharacterized protein</fullName>
    </submittedName>
</protein>
<keyword evidence="4 5" id="KW-0472">Membrane</keyword>
<sequence>MTRIPLSIDDQISPYIGPANGGTGSDPVAWIAIIFAAFFVIVTAWHCILLVRRQAYFTWLMVASSLAQCLSLVEFAYSTIYPLSTPFLVIGTLTHWLSPTLLTISVILVFGRASWAGALSNPSHVQPLWGFLRWNTVIITTTSLFNFSLLCIGCIIVVASAPDAKIDGSNNPAITAGYGLLKTALVLQLLLLTAFALFVWRFRNYTLQWDVEWNQRRKFNWTWKKLLVIVLVSLGLLLISQLFHLIIFFMDWTDMPWLGLLFDSGPVFIVTLLFLVYHPGRCLPKTLTKLRLDKERLRLATIVEKELQSKNRSDQSLASGST</sequence>
<feature type="transmembrane region" description="Helical" evidence="5">
    <location>
        <begin position="58"/>
        <end position="81"/>
    </location>
</feature>
<dbReference type="GeneID" id="19971064"/>
<organism evidence="6 7">
    <name type="scientific">Cyphellophora europaea (strain CBS 101466)</name>
    <name type="common">Phialophora europaea</name>
    <dbReference type="NCBI Taxonomy" id="1220924"/>
    <lineage>
        <taxon>Eukaryota</taxon>
        <taxon>Fungi</taxon>
        <taxon>Dikarya</taxon>
        <taxon>Ascomycota</taxon>
        <taxon>Pezizomycotina</taxon>
        <taxon>Eurotiomycetes</taxon>
        <taxon>Chaetothyriomycetidae</taxon>
        <taxon>Chaetothyriales</taxon>
        <taxon>Cyphellophoraceae</taxon>
        <taxon>Cyphellophora</taxon>
    </lineage>
</organism>
<feature type="transmembrane region" description="Helical" evidence="5">
    <location>
        <begin position="256"/>
        <end position="277"/>
    </location>
</feature>
<feature type="transmembrane region" description="Helical" evidence="5">
    <location>
        <begin position="179"/>
        <end position="200"/>
    </location>
</feature>
<dbReference type="EMBL" id="KB822719">
    <property type="protein sequence ID" value="ETN41788.1"/>
    <property type="molecule type" value="Genomic_DNA"/>
</dbReference>
<name>W2S150_CYPE1</name>
<dbReference type="Pfam" id="PF04479">
    <property type="entry name" value="RTA1"/>
    <property type="match status" value="1"/>
</dbReference>
<evidence type="ECO:0000256" key="3">
    <source>
        <dbReference type="ARBA" id="ARBA00022989"/>
    </source>
</evidence>
<feature type="transmembrane region" description="Helical" evidence="5">
    <location>
        <begin position="131"/>
        <end position="159"/>
    </location>
</feature>
<keyword evidence="3 5" id="KW-1133">Transmembrane helix</keyword>
<dbReference type="InterPro" id="IPR007568">
    <property type="entry name" value="RTA1"/>
</dbReference>
<evidence type="ECO:0000256" key="2">
    <source>
        <dbReference type="ARBA" id="ARBA00022692"/>
    </source>
</evidence>
<keyword evidence="7" id="KW-1185">Reference proteome</keyword>
<evidence type="ECO:0000256" key="4">
    <source>
        <dbReference type="ARBA" id="ARBA00023136"/>
    </source>
</evidence>